<dbReference type="AlphaFoldDB" id="A0A3N5BSL7"/>
<dbReference type="Proteomes" id="UP000282654">
    <property type="component" value="Unassembled WGS sequence"/>
</dbReference>
<gene>
    <name evidence="2" type="ORF">EDD75_1019</name>
</gene>
<keyword evidence="1" id="KW-0175">Coiled coil</keyword>
<proteinExistence type="predicted"/>
<reference evidence="2 3" key="1">
    <citation type="submission" date="2018-11" db="EMBL/GenBank/DDBJ databases">
        <title>Genomic Encyclopedia of Type Strains, Phase IV (KMG-IV): sequencing the most valuable type-strain genomes for metagenomic binning, comparative biology and taxonomic classification.</title>
        <authorList>
            <person name="Goeker M."/>
        </authorList>
    </citation>
    <scope>NUCLEOTIDE SEQUENCE [LARGE SCALE GENOMIC DNA]</scope>
    <source>
        <strain evidence="2 3">DSM 102936</strain>
    </source>
</reference>
<organism evidence="2 3">
    <name type="scientific">Thermodesulfitimonas autotrophica</name>
    <dbReference type="NCBI Taxonomy" id="1894989"/>
    <lineage>
        <taxon>Bacteria</taxon>
        <taxon>Bacillati</taxon>
        <taxon>Bacillota</taxon>
        <taxon>Clostridia</taxon>
        <taxon>Thermoanaerobacterales</taxon>
        <taxon>Thermoanaerobacteraceae</taxon>
        <taxon>Thermodesulfitimonas</taxon>
    </lineage>
</organism>
<dbReference type="OrthoDB" id="2381125at2"/>
<comment type="caution">
    <text evidence="2">The sequence shown here is derived from an EMBL/GenBank/DDBJ whole genome shotgun (WGS) entry which is preliminary data.</text>
</comment>
<evidence type="ECO:0000313" key="2">
    <source>
        <dbReference type="EMBL" id="RPF46761.1"/>
    </source>
</evidence>
<dbReference type="Gene3D" id="1.10.10.10">
    <property type="entry name" value="Winged helix-like DNA-binding domain superfamily/Winged helix DNA-binding domain"/>
    <property type="match status" value="1"/>
</dbReference>
<protein>
    <submittedName>
        <fullName evidence="2">Iron dependent repressor-like protein</fullName>
    </submittedName>
</protein>
<name>A0A3N5BSL7_9THEO</name>
<evidence type="ECO:0000313" key="3">
    <source>
        <dbReference type="Proteomes" id="UP000282654"/>
    </source>
</evidence>
<evidence type="ECO:0000256" key="1">
    <source>
        <dbReference type="SAM" id="Coils"/>
    </source>
</evidence>
<dbReference type="InterPro" id="IPR036390">
    <property type="entry name" value="WH_DNA-bd_sf"/>
</dbReference>
<accession>A0A3N5BSL7</accession>
<dbReference type="RefSeq" id="WP_123928951.1">
    <property type="nucleotide sequence ID" value="NZ_RKRE01000002.1"/>
</dbReference>
<dbReference type="GO" id="GO:0003677">
    <property type="term" value="F:DNA binding"/>
    <property type="evidence" value="ECO:0007669"/>
    <property type="project" value="InterPro"/>
</dbReference>
<dbReference type="SUPFAM" id="SSF46785">
    <property type="entry name" value="Winged helix' DNA-binding domain"/>
    <property type="match status" value="1"/>
</dbReference>
<dbReference type="EMBL" id="RKRE01000002">
    <property type="protein sequence ID" value="RPF46761.1"/>
    <property type="molecule type" value="Genomic_DNA"/>
</dbReference>
<keyword evidence="3" id="KW-1185">Reference proteome</keyword>
<dbReference type="InterPro" id="IPR036388">
    <property type="entry name" value="WH-like_DNA-bd_sf"/>
</dbReference>
<dbReference type="GO" id="GO:0006355">
    <property type="term" value="P:regulation of DNA-templated transcription"/>
    <property type="evidence" value="ECO:0007669"/>
    <property type="project" value="InterPro"/>
</dbReference>
<sequence length="223" mass="25061">MALTRRRRDFLAVVVRLYQDSEQPVHYTRVAEALGVSRWTAYDLLRHLERGGYLEALYETGRDEKGPGRTLIYYRPTPQALEELEKSAADDWSALRQRLLRLLEDKKKAAQEAVAEILQELPEIQERLARAACNIAVLLAQLEEIGGRGRRALAAAVARARKPEEGLSLFAGAVMGSLLRVRGVVSGPVGECVRRLQSQLAELEPREAFFLAKFVKEGLERPL</sequence>
<feature type="coiled-coil region" evidence="1">
    <location>
        <begin position="96"/>
        <end position="127"/>
    </location>
</feature>